<feature type="compositionally biased region" description="Pro residues" evidence="1">
    <location>
        <begin position="108"/>
        <end position="118"/>
    </location>
</feature>
<sequence>MYMVAASLTAPEGSPSPDGTVVSDVFWSLAVPEDGLEHLRLATRRPARVDLVVFLRAPGEQEAMKAARRLCDRVIATSSVLSGWRVDAVAPIDYETGTGRSPGGRPAGTPPPENLPEP</sequence>
<gene>
    <name evidence="2" type="ORF">GCM10010140_56970</name>
</gene>
<dbReference type="Proteomes" id="UP000611554">
    <property type="component" value="Unassembled WGS sequence"/>
</dbReference>
<accession>A0ABQ2RAI5</accession>
<protein>
    <submittedName>
        <fullName evidence="2">Uncharacterized protein</fullName>
    </submittedName>
</protein>
<name>A0ABQ2RAI5_9ACTN</name>
<keyword evidence="3" id="KW-1185">Reference proteome</keyword>
<proteinExistence type="predicted"/>
<dbReference type="RefSeq" id="WP_189249538.1">
    <property type="nucleotide sequence ID" value="NZ_BMQJ01000016.1"/>
</dbReference>
<evidence type="ECO:0000256" key="1">
    <source>
        <dbReference type="SAM" id="MobiDB-lite"/>
    </source>
</evidence>
<feature type="region of interest" description="Disordered" evidence="1">
    <location>
        <begin position="94"/>
        <end position="118"/>
    </location>
</feature>
<organism evidence="2 3">
    <name type="scientific">Streptosporangium pseudovulgare</name>
    <dbReference type="NCBI Taxonomy" id="35765"/>
    <lineage>
        <taxon>Bacteria</taxon>
        <taxon>Bacillati</taxon>
        <taxon>Actinomycetota</taxon>
        <taxon>Actinomycetes</taxon>
        <taxon>Streptosporangiales</taxon>
        <taxon>Streptosporangiaceae</taxon>
        <taxon>Streptosporangium</taxon>
    </lineage>
</organism>
<reference evidence="3" key="1">
    <citation type="journal article" date="2019" name="Int. J. Syst. Evol. Microbiol.">
        <title>The Global Catalogue of Microorganisms (GCM) 10K type strain sequencing project: providing services to taxonomists for standard genome sequencing and annotation.</title>
        <authorList>
            <consortium name="The Broad Institute Genomics Platform"/>
            <consortium name="The Broad Institute Genome Sequencing Center for Infectious Disease"/>
            <person name="Wu L."/>
            <person name="Ma J."/>
        </authorList>
    </citation>
    <scope>NUCLEOTIDE SEQUENCE [LARGE SCALE GENOMIC DNA]</scope>
    <source>
        <strain evidence="3">JCM 3115</strain>
    </source>
</reference>
<comment type="caution">
    <text evidence="2">The sequence shown here is derived from an EMBL/GenBank/DDBJ whole genome shotgun (WGS) entry which is preliminary data.</text>
</comment>
<dbReference type="EMBL" id="BMQJ01000016">
    <property type="protein sequence ID" value="GGQ19272.1"/>
    <property type="molecule type" value="Genomic_DNA"/>
</dbReference>
<evidence type="ECO:0000313" key="3">
    <source>
        <dbReference type="Proteomes" id="UP000611554"/>
    </source>
</evidence>
<evidence type="ECO:0000313" key="2">
    <source>
        <dbReference type="EMBL" id="GGQ19272.1"/>
    </source>
</evidence>